<dbReference type="RefSeq" id="WP_070954813.1">
    <property type="nucleotide sequence ID" value="NZ_CP015208.1"/>
</dbReference>
<organism evidence="2 3">
    <name type="scientific">Candidatus Rhodoluna planktonica</name>
    <dbReference type="NCBI Taxonomy" id="535712"/>
    <lineage>
        <taxon>Bacteria</taxon>
        <taxon>Bacillati</taxon>
        <taxon>Actinomycetota</taxon>
        <taxon>Actinomycetes</taxon>
        <taxon>Micrococcales</taxon>
        <taxon>Microbacteriaceae</taxon>
        <taxon>Luna cluster</taxon>
        <taxon>Luna-1 subcluster</taxon>
        <taxon>Rhodoluna</taxon>
    </lineage>
</organism>
<proteinExistence type="predicted"/>
<dbReference type="STRING" id="535712.A4Z71_04945"/>
<gene>
    <name evidence="2" type="ORF">A4Z71_04945</name>
</gene>
<sequence length="95" mass="10190">MDLNIIISQVFLLVYAGLLGLVAPWIGFSNKSVGSLVPMAIAVIWSSVLSTLLVLLSVGYDNPLNLTAVMLSMPLAMWLGTKLVAARFAKQPAHH</sequence>
<dbReference type="AlphaFoldDB" id="A0A1D9DZS3"/>
<evidence type="ECO:0000313" key="3">
    <source>
        <dbReference type="Proteomes" id="UP000243784"/>
    </source>
</evidence>
<keyword evidence="1" id="KW-0812">Transmembrane</keyword>
<dbReference type="EMBL" id="CP015208">
    <property type="protein sequence ID" value="AOY56307.1"/>
    <property type="molecule type" value="Genomic_DNA"/>
</dbReference>
<keyword evidence="1" id="KW-0472">Membrane</keyword>
<dbReference type="Proteomes" id="UP000243784">
    <property type="component" value="Chromosome"/>
</dbReference>
<reference evidence="2 3" key="1">
    <citation type="journal article" date="2016" name="Biochim. Biophys. Acta">
        <title>Photochemical characterization of actinorhodopsin and its functional existence in the natural host.</title>
        <authorList>
            <person name="Nakamura S."/>
            <person name="Kikukawa T."/>
            <person name="Tamogami J."/>
            <person name="Kamiya M."/>
            <person name="Aizawa T."/>
            <person name="Hahn M.W."/>
            <person name="Ihara K."/>
            <person name="Kamo N."/>
            <person name="Demura M."/>
        </authorList>
    </citation>
    <scope>NUCLEOTIDE SEQUENCE [LARGE SCALE GENOMIC DNA]</scope>
    <source>
        <strain evidence="2 3">MWH-Dar1</strain>
    </source>
</reference>
<feature type="transmembrane region" description="Helical" evidence="1">
    <location>
        <begin position="66"/>
        <end position="85"/>
    </location>
</feature>
<name>A0A1D9DZS3_9MICO</name>
<feature type="transmembrane region" description="Helical" evidence="1">
    <location>
        <begin position="40"/>
        <end position="60"/>
    </location>
</feature>
<feature type="transmembrane region" description="Helical" evidence="1">
    <location>
        <begin position="6"/>
        <end position="28"/>
    </location>
</feature>
<evidence type="ECO:0000313" key="2">
    <source>
        <dbReference type="EMBL" id="AOY56307.1"/>
    </source>
</evidence>
<evidence type="ECO:0000256" key="1">
    <source>
        <dbReference type="SAM" id="Phobius"/>
    </source>
</evidence>
<keyword evidence="1" id="KW-1133">Transmembrane helix</keyword>
<dbReference type="KEGG" id="rpla:A4Z71_04945"/>
<accession>A0A1D9DZS3</accession>
<keyword evidence="3" id="KW-1185">Reference proteome</keyword>
<protein>
    <submittedName>
        <fullName evidence="2">Uncharacterized protein</fullName>
    </submittedName>
</protein>